<reference evidence="2 4" key="2">
    <citation type="submission" date="2018-01" db="EMBL/GenBank/DDBJ databases">
        <title>Novel co-symbiosis in the lucinid bivalve Phacoides pectinatus.</title>
        <authorList>
            <person name="Lim S.J."/>
            <person name="Davis B.G."/>
            <person name="Gill D.E."/>
            <person name="Engel A.S."/>
            <person name="Anderson L.C."/>
            <person name="Campbell B.J."/>
        </authorList>
    </citation>
    <scope>NUCLEOTIDE SEQUENCE [LARGE SCALE GENOMIC DNA]</scope>
    <source>
        <strain evidence="2">N3_P5</strain>
    </source>
</reference>
<evidence type="ECO:0000313" key="4">
    <source>
        <dbReference type="Proteomes" id="UP000250928"/>
    </source>
</evidence>
<accession>A0A657PLF0</accession>
<comment type="caution">
    <text evidence="1">The sequence shown here is derived from an EMBL/GenBank/DDBJ whole genome shotgun (WGS) entry which is preliminary data.</text>
</comment>
<evidence type="ECO:0000313" key="2">
    <source>
        <dbReference type="EMBL" id="PUE00287.1"/>
    </source>
</evidence>
<evidence type="ECO:0008006" key="5">
    <source>
        <dbReference type="Google" id="ProtNLM"/>
    </source>
</evidence>
<dbReference type="EMBL" id="PQCO01000227">
    <property type="protein sequence ID" value="PUE00287.1"/>
    <property type="molecule type" value="Genomic_DNA"/>
</dbReference>
<dbReference type="Proteomes" id="UP000250928">
    <property type="component" value="Unassembled WGS sequence"/>
</dbReference>
<protein>
    <recommendedName>
        <fullName evidence="5">DUF3846 domain-containing protein</fullName>
    </recommendedName>
</protein>
<proteinExistence type="predicted"/>
<evidence type="ECO:0000313" key="1">
    <source>
        <dbReference type="EMBL" id="OQX36918.1"/>
    </source>
</evidence>
<reference evidence="1 3" key="1">
    <citation type="submission" date="2017-02" db="EMBL/GenBank/DDBJ databases">
        <title>Novel co-symbiosis in the unique lucinid bivalve Phacoides pectinatus.</title>
        <authorList>
            <person name="Lim S.J."/>
            <person name="Davis B.G."/>
            <person name="Gill D.E."/>
            <person name="Engel A.S."/>
            <person name="Anderson L.C."/>
            <person name="Campbell B.J."/>
        </authorList>
    </citation>
    <scope>NUCLEOTIDE SEQUENCE [LARGE SCALE GENOMIC DNA]</scope>
    <source>
        <strain evidence="1">LUC13016_P6</strain>
    </source>
</reference>
<dbReference type="AlphaFoldDB" id="A0A657PLF0"/>
<name>A0A657PLF0_9GAMM</name>
<sequence length="124" mass="14135">MPEYKLKFTDEVDIDETRKETLAELHAFIGQMDGRPLAVVTLDEEQSRLWDLEGDIDYQDEFGRQIIQQISDGETETLVIRNHEGLPVALAALDPGLGWQGIGIDKRLRFEIATMLQNDETEFA</sequence>
<gene>
    <name evidence="1" type="ORF">B0D84_01070</name>
    <name evidence="2" type="ORF">C3L24_09475</name>
</gene>
<keyword evidence="3" id="KW-1185">Reference proteome</keyword>
<organism evidence="1 3">
    <name type="scientific">Candidatus Sedimenticola endophacoides</name>
    <dbReference type="NCBI Taxonomy" id="2548426"/>
    <lineage>
        <taxon>Bacteria</taxon>
        <taxon>Pseudomonadati</taxon>
        <taxon>Pseudomonadota</taxon>
        <taxon>Gammaproteobacteria</taxon>
        <taxon>Chromatiales</taxon>
        <taxon>Sedimenticolaceae</taxon>
        <taxon>Sedimenticola</taxon>
    </lineage>
</organism>
<dbReference type="Proteomes" id="UP000243361">
    <property type="component" value="Unassembled WGS sequence"/>
</dbReference>
<dbReference type="EMBL" id="MUIE01000088">
    <property type="protein sequence ID" value="OQX36918.1"/>
    <property type="molecule type" value="Genomic_DNA"/>
</dbReference>
<evidence type="ECO:0000313" key="3">
    <source>
        <dbReference type="Proteomes" id="UP000243361"/>
    </source>
</evidence>